<feature type="region of interest" description="Disordered" evidence="1">
    <location>
        <begin position="1"/>
        <end position="40"/>
    </location>
</feature>
<name>A0A1R3U3F5_9HYPH</name>
<dbReference type="EMBL" id="FMUE01000026">
    <property type="protein sequence ID" value="SCX36022.1"/>
    <property type="molecule type" value="Genomic_DNA"/>
</dbReference>
<evidence type="ECO:0000256" key="1">
    <source>
        <dbReference type="SAM" id="MobiDB-lite"/>
    </source>
</evidence>
<dbReference type="Pfam" id="PF18932">
    <property type="entry name" value="DUF5681"/>
    <property type="match status" value="1"/>
</dbReference>
<gene>
    <name evidence="3" type="ORF">DSM25559_5284</name>
</gene>
<dbReference type="STRING" id="1907666.DSM25559_5284"/>
<dbReference type="InterPro" id="IPR043736">
    <property type="entry name" value="DUF5681"/>
</dbReference>
<dbReference type="AlphaFoldDB" id="A0A1R3U3F5"/>
<reference evidence="4" key="1">
    <citation type="submission" date="2016-10" db="EMBL/GenBank/DDBJ databases">
        <authorList>
            <person name="Wibberg D."/>
        </authorList>
    </citation>
    <scope>NUCLEOTIDE SEQUENCE [LARGE SCALE GENOMIC DNA]</scope>
</reference>
<feature type="domain" description="DUF5681" evidence="2">
    <location>
        <begin position="25"/>
        <end position="62"/>
    </location>
</feature>
<sequence length="137" mass="14973">MARKKTDRPLKVDEKQHDHLKSIGFQPGQSGNPKGRPPIPSEVKDAMASYTMEAIETLVEVMRSSENDAAKVKAATHILGPFVSKAPQTVEVNVGVTSFGDFLIQANRRHQMLAKKKPVQVIDVEVIEATPITGTKS</sequence>
<accession>A0A1R3U3F5</accession>
<evidence type="ECO:0000259" key="2">
    <source>
        <dbReference type="Pfam" id="PF18932"/>
    </source>
</evidence>
<proteinExistence type="predicted"/>
<evidence type="ECO:0000313" key="3">
    <source>
        <dbReference type="EMBL" id="SCX36022.1"/>
    </source>
</evidence>
<dbReference type="Proteomes" id="UP000187891">
    <property type="component" value="Unassembled WGS sequence"/>
</dbReference>
<dbReference type="RefSeq" id="WP_083731613.1">
    <property type="nucleotide sequence ID" value="NZ_FMUE01000026.1"/>
</dbReference>
<organism evidence="3 4">
    <name type="scientific">Agrobacterium rosae</name>
    <dbReference type="NCBI Taxonomy" id="1972867"/>
    <lineage>
        <taxon>Bacteria</taxon>
        <taxon>Pseudomonadati</taxon>
        <taxon>Pseudomonadota</taxon>
        <taxon>Alphaproteobacteria</taxon>
        <taxon>Hyphomicrobiales</taxon>
        <taxon>Rhizobiaceae</taxon>
        <taxon>Rhizobium/Agrobacterium group</taxon>
        <taxon>Agrobacterium</taxon>
    </lineage>
</organism>
<evidence type="ECO:0000313" key="4">
    <source>
        <dbReference type="Proteomes" id="UP000187891"/>
    </source>
</evidence>
<protein>
    <recommendedName>
        <fullName evidence="2">DUF5681 domain-containing protein</fullName>
    </recommendedName>
</protein>
<feature type="compositionally biased region" description="Basic and acidic residues" evidence="1">
    <location>
        <begin position="7"/>
        <end position="21"/>
    </location>
</feature>